<dbReference type="AlphaFoldDB" id="A0AAD3RI56"/>
<dbReference type="GO" id="GO:0008509">
    <property type="term" value="F:monoatomic anion transmembrane transporter activity"/>
    <property type="evidence" value="ECO:0007669"/>
    <property type="project" value="InterPro"/>
</dbReference>
<keyword evidence="18" id="KW-1185">Reference proteome</keyword>
<evidence type="ECO:0000256" key="13">
    <source>
        <dbReference type="ARBA" id="ARBA00023201"/>
    </source>
</evidence>
<evidence type="ECO:0000313" key="17">
    <source>
        <dbReference type="EMBL" id="GLD69587.1"/>
    </source>
</evidence>
<dbReference type="SUPFAM" id="SSF55804">
    <property type="entry name" value="Phoshotransferase/anion transport protein"/>
    <property type="match status" value="1"/>
</dbReference>
<evidence type="ECO:0000256" key="12">
    <source>
        <dbReference type="ARBA" id="ARBA00023180"/>
    </source>
</evidence>
<dbReference type="InterPro" id="IPR003024">
    <property type="entry name" value="Na/HCO3_transpt"/>
</dbReference>
<dbReference type="GO" id="GO:0008510">
    <property type="term" value="F:sodium:bicarbonate symporter activity"/>
    <property type="evidence" value="ECO:0007669"/>
    <property type="project" value="TreeGrafter"/>
</dbReference>
<dbReference type="Pfam" id="PF07565">
    <property type="entry name" value="Band_3_cyto"/>
    <property type="match status" value="1"/>
</dbReference>
<keyword evidence="9" id="KW-0406">Ion transport</keyword>
<evidence type="ECO:0000313" key="18">
    <source>
        <dbReference type="Proteomes" id="UP001279410"/>
    </source>
</evidence>
<dbReference type="FunFam" id="1.10.287.570:FF:000001">
    <property type="entry name" value="Anion exchange protein"/>
    <property type="match status" value="1"/>
</dbReference>
<dbReference type="InterPro" id="IPR011531">
    <property type="entry name" value="HCO3_transpt-like_TM_dom"/>
</dbReference>
<keyword evidence="6" id="KW-0812">Transmembrane</keyword>
<evidence type="ECO:0000256" key="11">
    <source>
        <dbReference type="ARBA" id="ARBA00023157"/>
    </source>
</evidence>
<proteinExistence type="inferred from homology"/>
<dbReference type="Gene3D" id="1.10.287.570">
    <property type="entry name" value="Helical hairpin bin"/>
    <property type="match status" value="1"/>
</dbReference>
<name>A0AAD3RI56_LATJO</name>
<feature type="compositionally biased region" description="Basic residues" evidence="14">
    <location>
        <begin position="62"/>
        <end position="79"/>
    </location>
</feature>
<evidence type="ECO:0000256" key="9">
    <source>
        <dbReference type="ARBA" id="ARBA00023065"/>
    </source>
</evidence>
<comment type="similarity">
    <text evidence="3">Belongs to the anion exchanger (TC 2.A.31) family.</text>
</comment>
<dbReference type="GO" id="GO:0005452">
    <property type="term" value="F:solute:inorganic anion antiporter activity"/>
    <property type="evidence" value="ECO:0007669"/>
    <property type="project" value="InterPro"/>
</dbReference>
<dbReference type="GO" id="GO:0016324">
    <property type="term" value="C:apical plasma membrane"/>
    <property type="evidence" value="ECO:0007669"/>
    <property type="project" value="UniProtKB-SubCell"/>
</dbReference>
<keyword evidence="7" id="KW-1133">Transmembrane helix</keyword>
<dbReference type="FunFam" id="3.40.930.10:FF:000001">
    <property type="entry name" value="Anion exchange protein"/>
    <property type="match status" value="1"/>
</dbReference>
<keyword evidence="5" id="KW-1003">Cell membrane</keyword>
<dbReference type="InterPro" id="IPR013769">
    <property type="entry name" value="Band3_cytoplasmic_dom"/>
</dbReference>
<keyword evidence="4" id="KW-0813">Transport</keyword>
<evidence type="ECO:0000256" key="6">
    <source>
        <dbReference type="ARBA" id="ARBA00022692"/>
    </source>
</evidence>
<reference evidence="17" key="1">
    <citation type="submission" date="2022-08" db="EMBL/GenBank/DDBJ databases">
        <title>Genome sequencing of akame (Lates japonicus).</title>
        <authorList>
            <person name="Hashiguchi Y."/>
            <person name="Takahashi H."/>
        </authorList>
    </citation>
    <scope>NUCLEOTIDE SEQUENCE</scope>
    <source>
        <strain evidence="17">Kochi</strain>
    </source>
</reference>
<sequence length="573" mass="63973">MGDFWGHIASQRVARAMSLGNDEEAVLDQGKTSSTLYTNFEKEELESHRAVYVGVHVPLGRQSRRRHRHRGHRHHRKRRDRSDRDDGRESPTNDTPSQRVQFILGMEDDDEEHIPHDLFTELDELAFRRRRPGVEGDGQFEEDVEDGGERWSKPYVATLSLHSLFELRSCILNGTVLLDMRANTIEEIADMVIDSMLASGQLEEGVREKVREAMLRRHHHQNEKKLSNRIPLVRSFADIGKKHSDPHLLERNGLLASPQSAPGNLDKNIENRINGGNGGSRENSTVGFSKVDMNFMKKIPPGAEASNVLVGEVDFLERPIIAFVRLSPAVLLTGLTEVPVPTRFLFLLLGPFGKGPQYHEIGRSIATLMTDEIFHDVAYKAKDRNDLLSGIDEFLDQVTVLPPGEWDPSIRIEPPKSVPSQEKRKMASVPNGSAHSSDMVKEAEHQTGPELQRTGRIFGGLVNDVRRKLPFLWSDVRDALSLQCLASVLFLYCACMSPVITFGGLLGEATKGQISLCSGALDGRAYSVCRQPHNLGSTVRVLAPRSSHVLQAVSQRPGSYGFRQQGVPPQHQS</sequence>
<feature type="region of interest" description="Disordered" evidence="14">
    <location>
        <begin position="56"/>
        <end position="99"/>
    </location>
</feature>
<evidence type="ECO:0000256" key="3">
    <source>
        <dbReference type="ARBA" id="ARBA00010993"/>
    </source>
</evidence>
<dbReference type="GO" id="GO:0016323">
    <property type="term" value="C:basolateral plasma membrane"/>
    <property type="evidence" value="ECO:0007669"/>
    <property type="project" value="UniProtKB-SubCell"/>
</dbReference>
<evidence type="ECO:0000256" key="8">
    <source>
        <dbReference type="ARBA" id="ARBA00023053"/>
    </source>
</evidence>
<feature type="domain" description="Bicarbonate transporter-like transmembrane" evidence="15">
    <location>
        <begin position="456"/>
        <end position="529"/>
    </location>
</feature>
<comment type="caution">
    <text evidence="17">The sequence shown here is derived from an EMBL/GenBank/DDBJ whole genome shotgun (WGS) entry which is preliminary data.</text>
</comment>
<keyword evidence="8" id="KW-0915">Sodium</keyword>
<feature type="domain" description="Band 3 cytoplasmic" evidence="16">
    <location>
        <begin position="116"/>
        <end position="408"/>
    </location>
</feature>
<evidence type="ECO:0000259" key="16">
    <source>
        <dbReference type="Pfam" id="PF07565"/>
    </source>
</evidence>
<keyword evidence="12" id="KW-0325">Glycoprotein</keyword>
<evidence type="ECO:0000259" key="15">
    <source>
        <dbReference type="Pfam" id="PF00955"/>
    </source>
</evidence>
<organism evidence="17 18">
    <name type="scientific">Lates japonicus</name>
    <name type="common">Japanese lates</name>
    <dbReference type="NCBI Taxonomy" id="270547"/>
    <lineage>
        <taxon>Eukaryota</taxon>
        <taxon>Metazoa</taxon>
        <taxon>Chordata</taxon>
        <taxon>Craniata</taxon>
        <taxon>Vertebrata</taxon>
        <taxon>Euteleostomi</taxon>
        <taxon>Actinopterygii</taxon>
        <taxon>Neopterygii</taxon>
        <taxon>Teleostei</taxon>
        <taxon>Neoteleostei</taxon>
        <taxon>Acanthomorphata</taxon>
        <taxon>Carangaria</taxon>
        <taxon>Carangaria incertae sedis</taxon>
        <taxon>Centropomidae</taxon>
        <taxon>Lates</taxon>
    </lineage>
</organism>
<feature type="region of interest" description="Disordered" evidence="14">
    <location>
        <begin position="409"/>
        <end position="436"/>
    </location>
</feature>
<dbReference type="GO" id="GO:0051453">
    <property type="term" value="P:regulation of intracellular pH"/>
    <property type="evidence" value="ECO:0007669"/>
    <property type="project" value="TreeGrafter"/>
</dbReference>
<dbReference type="InterPro" id="IPR016152">
    <property type="entry name" value="PTrfase/Anion_transptr"/>
</dbReference>
<dbReference type="Pfam" id="PF00955">
    <property type="entry name" value="HCO3_cotransp"/>
    <property type="match status" value="1"/>
</dbReference>
<protein>
    <submittedName>
        <fullName evidence="17">Sodium bicarbonate cotransporter 3-like protein</fullName>
    </submittedName>
</protein>
<evidence type="ECO:0000256" key="10">
    <source>
        <dbReference type="ARBA" id="ARBA00023136"/>
    </source>
</evidence>
<dbReference type="InterPro" id="IPR003020">
    <property type="entry name" value="HCO3_transpt_euk"/>
</dbReference>
<evidence type="ECO:0000256" key="5">
    <source>
        <dbReference type="ARBA" id="ARBA00022475"/>
    </source>
</evidence>
<feature type="compositionally biased region" description="Basic and acidic residues" evidence="14">
    <location>
        <begin position="80"/>
        <end position="91"/>
    </location>
</feature>
<dbReference type="EMBL" id="BRZM01000253">
    <property type="protein sequence ID" value="GLD69587.1"/>
    <property type="molecule type" value="Genomic_DNA"/>
</dbReference>
<accession>A0AAD3RI56</accession>
<dbReference type="PANTHER" id="PTHR11453:SF105">
    <property type="entry name" value="SODIUM BICARBONATE COTRANSPORTER 3"/>
    <property type="match status" value="1"/>
</dbReference>
<dbReference type="PRINTS" id="PR01231">
    <property type="entry name" value="HCO3TRNSPORT"/>
</dbReference>
<dbReference type="Proteomes" id="UP001279410">
    <property type="component" value="Unassembled WGS sequence"/>
</dbReference>
<evidence type="ECO:0000256" key="4">
    <source>
        <dbReference type="ARBA" id="ARBA00022448"/>
    </source>
</evidence>
<keyword evidence="10" id="KW-0472">Membrane</keyword>
<evidence type="ECO:0000256" key="7">
    <source>
        <dbReference type="ARBA" id="ARBA00022989"/>
    </source>
</evidence>
<evidence type="ECO:0000256" key="14">
    <source>
        <dbReference type="SAM" id="MobiDB-lite"/>
    </source>
</evidence>
<evidence type="ECO:0000256" key="2">
    <source>
        <dbReference type="ARBA" id="ARBA00004554"/>
    </source>
</evidence>
<gene>
    <name evidence="17" type="ORF">AKAME5_002090100</name>
</gene>
<keyword evidence="11" id="KW-1015">Disulfide bond</keyword>
<evidence type="ECO:0000256" key="1">
    <source>
        <dbReference type="ARBA" id="ARBA00004221"/>
    </source>
</evidence>
<dbReference type="Gene3D" id="3.40.930.10">
    <property type="entry name" value="Mannitol-specific EII, Chain A"/>
    <property type="match status" value="1"/>
</dbReference>
<dbReference type="PANTHER" id="PTHR11453">
    <property type="entry name" value="ANION EXCHANGE PROTEIN"/>
    <property type="match status" value="1"/>
</dbReference>
<keyword evidence="13" id="KW-0739">Sodium transport</keyword>
<comment type="subcellular location">
    <subcellularLocation>
        <location evidence="1">Apical cell membrane</location>
    </subcellularLocation>
    <subcellularLocation>
        <location evidence="2">Basolateral cell membrane</location>
        <topology evidence="2">Multi-pass membrane protein</topology>
    </subcellularLocation>
</comment>
<dbReference type="PRINTS" id="PR01232">
    <property type="entry name" value="NAHCO3TRSPRT"/>
</dbReference>